<dbReference type="Proteomes" id="UP001299546">
    <property type="component" value="Unassembled WGS sequence"/>
</dbReference>
<keyword evidence="2" id="KW-1185">Reference proteome</keyword>
<accession>A0ABS8DC13</accession>
<dbReference type="EMBL" id="JAJCIS010000001">
    <property type="protein sequence ID" value="MCB7385964.1"/>
    <property type="molecule type" value="Genomic_DNA"/>
</dbReference>
<evidence type="ECO:0000313" key="2">
    <source>
        <dbReference type="Proteomes" id="UP001299546"/>
    </source>
</evidence>
<name>A0ABS8DC13_9FIRM</name>
<dbReference type="RefSeq" id="WP_066731995.1">
    <property type="nucleotide sequence ID" value="NZ_JAJCIQ010000001.1"/>
</dbReference>
<comment type="caution">
    <text evidence="1">The sequence shown here is derived from an EMBL/GenBank/DDBJ whole genome shotgun (WGS) entry which is preliminary data.</text>
</comment>
<sequence length="151" mass="17620">MTAGQLKDTAKEYIDRREKTRYYTAEESVNKLLNDYAEKAEMQHVWISIDGAGFRENMLGREFCRLLELAFSQALETCVATTPPKKRYLKIRSMDAQNKVFIKILYSCEAPVMAGFDKRYHSMQDIVERVDGYMRIQFTEDENVLKIAIPM</sequence>
<organism evidence="1 2">
    <name type="scientific">Bariatricus massiliensis</name>
    <dbReference type="NCBI Taxonomy" id="1745713"/>
    <lineage>
        <taxon>Bacteria</taxon>
        <taxon>Bacillati</taxon>
        <taxon>Bacillota</taxon>
        <taxon>Clostridia</taxon>
        <taxon>Lachnospirales</taxon>
        <taxon>Lachnospiraceae</taxon>
        <taxon>Bariatricus</taxon>
    </lineage>
</organism>
<proteinExistence type="predicted"/>
<gene>
    <name evidence="1" type="ORF">LIZ65_01580</name>
</gene>
<reference evidence="1 2" key="1">
    <citation type="submission" date="2021-10" db="EMBL/GenBank/DDBJ databases">
        <title>Collection of gut derived symbiotic bacterial strains cultured from healthy donors.</title>
        <authorList>
            <person name="Lin H."/>
            <person name="Littmann E."/>
            <person name="Kohout C."/>
            <person name="Pamer E.G."/>
        </authorList>
    </citation>
    <scope>NUCLEOTIDE SEQUENCE [LARGE SCALE GENOMIC DNA]</scope>
    <source>
        <strain evidence="1 2">DFI.1.165</strain>
    </source>
</reference>
<evidence type="ECO:0000313" key="1">
    <source>
        <dbReference type="EMBL" id="MCB7385964.1"/>
    </source>
</evidence>
<protein>
    <submittedName>
        <fullName evidence="1">Uncharacterized protein</fullName>
    </submittedName>
</protein>